<dbReference type="STRING" id="633440.SAMN05421869_14519"/>
<evidence type="ECO:0000313" key="1">
    <source>
        <dbReference type="EMBL" id="SDM48243.1"/>
    </source>
</evidence>
<dbReference type="InterPro" id="IPR015943">
    <property type="entry name" value="WD40/YVTN_repeat-like_dom_sf"/>
</dbReference>
<dbReference type="SUPFAM" id="SSF50969">
    <property type="entry name" value="YVTN repeat-like/Quinoprotein amine dehydrogenase"/>
    <property type="match status" value="1"/>
</dbReference>
<dbReference type="OrthoDB" id="275270at2"/>
<proteinExistence type="predicted"/>
<dbReference type="EMBL" id="FNDJ01000045">
    <property type="protein sequence ID" value="SDM48243.1"/>
    <property type="molecule type" value="Genomic_DNA"/>
</dbReference>
<dbReference type="InterPro" id="IPR011044">
    <property type="entry name" value="Quino_amine_DH_bsu"/>
</dbReference>
<organism evidence="1 2">
    <name type="scientific">Nonomuraea jiangxiensis</name>
    <dbReference type="NCBI Taxonomy" id="633440"/>
    <lineage>
        <taxon>Bacteria</taxon>
        <taxon>Bacillati</taxon>
        <taxon>Actinomycetota</taxon>
        <taxon>Actinomycetes</taxon>
        <taxon>Streptosporangiales</taxon>
        <taxon>Streptosporangiaceae</taxon>
        <taxon>Nonomuraea</taxon>
    </lineage>
</organism>
<dbReference type="InterPro" id="IPR013783">
    <property type="entry name" value="Ig-like_fold"/>
</dbReference>
<gene>
    <name evidence="1" type="ORF">SAMN05421869_14519</name>
</gene>
<dbReference type="RefSeq" id="WP_090946808.1">
    <property type="nucleotide sequence ID" value="NZ_FNDJ01000045.1"/>
</dbReference>
<dbReference type="Gene3D" id="2.130.10.10">
    <property type="entry name" value="YVTN repeat-like/Quinoprotein amine dehydrogenase"/>
    <property type="match status" value="1"/>
</dbReference>
<dbReference type="AlphaFoldDB" id="A0A1G9TKQ2"/>
<dbReference type="GO" id="GO:0008237">
    <property type="term" value="F:metallopeptidase activity"/>
    <property type="evidence" value="ECO:0007669"/>
    <property type="project" value="UniProtKB-KW"/>
</dbReference>
<keyword evidence="1" id="KW-0482">Metalloprotease</keyword>
<dbReference type="GO" id="GO:0005975">
    <property type="term" value="P:carbohydrate metabolic process"/>
    <property type="evidence" value="ECO:0007669"/>
    <property type="project" value="UniProtKB-ARBA"/>
</dbReference>
<dbReference type="SUPFAM" id="SSF55486">
    <property type="entry name" value="Metalloproteases ('zincins'), catalytic domain"/>
    <property type="match status" value="1"/>
</dbReference>
<protein>
    <submittedName>
        <fullName evidence="1">M6 family metalloprotease domain-containing protein</fullName>
    </submittedName>
</protein>
<reference evidence="1 2" key="1">
    <citation type="submission" date="2016-10" db="EMBL/GenBank/DDBJ databases">
        <authorList>
            <person name="de Groot N.N."/>
        </authorList>
    </citation>
    <scope>NUCLEOTIDE SEQUENCE [LARGE SCALE GENOMIC DNA]</scope>
    <source>
        <strain evidence="1 2">CGMCC 4.6533</strain>
    </source>
</reference>
<keyword evidence="2" id="KW-1185">Reference proteome</keyword>
<dbReference type="Gene3D" id="2.60.40.10">
    <property type="entry name" value="Immunoglobulins"/>
    <property type="match status" value="1"/>
</dbReference>
<evidence type="ECO:0000313" key="2">
    <source>
        <dbReference type="Proteomes" id="UP000199202"/>
    </source>
</evidence>
<dbReference type="Proteomes" id="UP000199202">
    <property type="component" value="Unassembled WGS sequence"/>
</dbReference>
<keyword evidence="1" id="KW-0645">Protease</keyword>
<sequence>MISRTSPLPSPVITGLAFDEPGNAVWFATGDGHIGTWRLLGEVHTDLGTGWPDAIAVLPGVDGVSVRMVTAGGQVYVAARGRADRADAELSATHSTGLRAAAGLDDGTLLLLDGDGAVVRLRAGAFELLVDAPAGAATTAMCVDPPADELLLATPSDGGGGASLERRSLQDGTLLGTVPVPHPVVSIVAFGGGALTVDDAGTIRHLSWASGEGAGEAALPTPVTGPVARWHSLVFAASGAGITVVDWGSDTDTLAIEASLQPLAAGGWAPMTVDYDSLGIAAGDVDWIWEDAADEECVSIARPGTEGAERYEHRVLAGPVPGERTLVAIERASGKVLATRRFRVLGRWPDDEAGPPQVISGEREVYAKPGWGGGPGSPQNIRVHPAPEEYRIAVAVFRCKGSTAAINAAGAADQRRDELTRHVVSTSGDSVDRWFREVSYADTPAAASGPKGTRIRLLTDSVIGPIDVPYTFAELFSPGNAADPWGSWDPKPDTWDVLGGTFSTFVRDTPLVIGGGVTRPVMEFADAVVFTILPGTDELVTVGATTTGAQWTWAYAGDAQVYWKPRDGSTTFTRKPAVVMPAAISAGHATPWAEREYVTTIVHELGHTLGMPDLYQGPGYPGEIGERYVGDWDIMHSDVPLPHLSLPHRMRLGWIDPSWVEVCDFSKNPATREITLQALETLARTGPAAGKKAGIEIRLRDGWNYYFEHRREQTGQIGDQNLPKNAVLGTDVFQATADDMARPLILLLPNDVDGDGPVLSAAATDYEESDVTNPDRMNDFRLTRLASGPFDPTNDVRVRVEYVGAHRAELQITPARGNGHWKSPDIDIDGPSGPNIVVKGHKHRIRIRVRNAGSKAADKVTIRVGWLPFTTTPGTWQTIPSPTPLNIAAKSSATFEVDWMVPASVTVPATSGPAIEAEHFCVRVDIDRYVDPVDPTGSEIVIHNNWAQSNFNTASTAQSSPSSRETTAIISANPFPTRALQRHVVEQTGDQFRLFLDEGWRIVDAGATGTTRLAYESFAGDPRRGAQYAELFEGSQGERITSEVSVRTFVLPEGRHDSGLPGFGAGLWVRAGWRTRFEDLDVNREIVFGTIVYEHDGTRDPVPFGEVRVVAHPQDRPDETRWLNGGVTDGRFRVGIPRELLERATAEPWVFEAFYFSTYRHAPTRSGVRPLRW</sequence>
<dbReference type="GO" id="GO:0006508">
    <property type="term" value="P:proteolysis"/>
    <property type="evidence" value="ECO:0007669"/>
    <property type="project" value="UniProtKB-KW"/>
</dbReference>
<name>A0A1G9TKQ2_9ACTN</name>
<accession>A0A1G9TKQ2</accession>
<keyword evidence="1" id="KW-0378">Hydrolase</keyword>